<reference evidence="1" key="1">
    <citation type="journal article" date="2024" name="Int. J. Syst. Evol. Microbiol.">
        <title>Polycladomyces zharkentensis sp. nov., a novel thermophilic cellulose- and starch-degrading member of the Bacillota from a geothermal aquifer in Kazakhstan.</title>
        <authorList>
            <person name="Mashzhan A."/>
            <person name="Kistaubayeva A."/>
            <person name="Javier-Lopez R."/>
            <person name="Bissenova U."/>
            <person name="Bissenbay A."/>
            <person name="Birkeland N.K."/>
        </authorList>
    </citation>
    <scope>NUCLEOTIDE SEQUENCE</scope>
    <source>
        <strain evidence="1">ZKZ2T</strain>
    </source>
</reference>
<organism evidence="1 2">
    <name type="scientific">Polycladomyces zharkentensis</name>
    <dbReference type="NCBI Taxonomy" id="2807616"/>
    <lineage>
        <taxon>Bacteria</taxon>
        <taxon>Bacillati</taxon>
        <taxon>Bacillota</taxon>
        <taxon>Bacilli</taxon>
        <taxon>Bacillales</taxon>
        <taxon>Thermoactinomycetaceae</taxon>
        <taxon>Polycladomyces</taxon>
    </lineage>
</organism>
<accession>A0ABS2WK39</accession>
<evidence type="ECO:0000313" key="2">
    <source>
        <dbReference type="Proteomes" id="UP001177120"/>
    </source>
</evidence>
<gene>
    <name evidence="1" type="ORF">JQC72_10340</name>
</gene>
<dbReference type="EMBL" id="JAFHAP010000008">
    <property type="protein sequence ID" value="MBN2909922.1"/>
    <property type="molecule type" value="Genomic_DNA"/>
</dbReference>
<dbReference type="Proteomes" id="UP001177120">
    <property type="component" value="Unassembled WGS sequence"/>
</dbReference>
<keyword evidence="2" id="KW-1185">Reference proteome</keyword>
<sequence>MATTWRFGRTVEAPFHTPKATIRQPNLEIIHQRERKQYTTGYSGEVVEKVTGHTGWFGSLAVWEK</sequence>
<proteinExistence type="predicted"/>
<evidence type="ECO:0000313" key="1">
    <source>
        <dbReference type="EMBL" id="MBN2909922.1"/>
    </source>
</evidence>
<name>A0ABS2WK39_9BACL</name>
<comment type="caution">
    <text evidence="1">The sequence shown here is derived from an EMBL/GenBank/DDBJ whole genome shotgun (WGS) entry which is preliminary data.</text>
</comment>
<dbReference type="RefSeq" id="WP_205495280.1">
    <property type="nucleotide sequence ID" value="NZ_JAFHAP010000008.1"/>
</dbReference>
<protein>
    <submittedName>
        <fullName evidence="1">Uncharacterized protein</fullName>
    </submittedName>
</protein>